<keyword evidence="4" id="KW-1185">Reference proteome</keyword>
<evidence type="ECO:0000256" key="1">
    <source>
        <dbReference type="SAM" id="Phobius"/>
    </source>
</evidence>
<keyword evidence="2" id="KW-0732">Signal</keyword>
<dbReference type="STRING" id="35752.SAMN05421541_11984"/>
<evidence type="ECO:0000313" key="3">
    <source>
        <dbReference type="EMBL" id="SFF72441.1"/>
    </source>
</evidence>
<accession>A0A1I2L599</accession>
<dbReference type="AlphaFoldDB" id="A0A1I2L599"/>
<feature type="signal peptide" evidence="2">
    <location>
        <begin position="1"/>
        <end position="20"/>
    </location>
</feature>
<keyword evidence="1" id="KW-0472">Membrane</keyword>
<name>A0A1I2L599_9ACTN</name>
<sequence length="144" mass="14727">MRARAALVTAGILIMGYAVAGALADPDLAPAGVLTFLAGVLVVHDLVWMPLVLAAGAVITRFVPRRRRPAAVVVTVAAAAVSIVALPLVLGFGREDGNPSALPSPYLRNLLVVLFAVAVAGTLWRAGRKKSERPGGAVRGTGDG</sequence>
<keyword evidence="1" id="KW-0812">Transmembrane</keyword>
<keyword evidence="1" id="KW-1133">Transmembrane helix</keyword>
<dbReference type="EMBL" id="FONV01000019">
    <property type="protein sequence ID" value="SFF72441.1"/>
    <property type="molecule type" value="Genomic_DNA"/>
</dbReference>
<feature type="chain" id="PRO_5039229561" evidence="2">
    <location>
        <begin position="21"/>
        <end position="144"/>
    </location>
</feature>
<proteinExistence type="predicted"/>
<feature type="transmembrane region" description="Helical" evidence="1">
    <location>
        <begin position="34"/>
        <end position="59"/>
    </location>
</feature>
<dbReference type="Proteomes" id="UP000199645">
    <property type="component" value="Unassembled WGS sequence"/>
</dbReference>
<gene>
    <name evidence="3" type="ORF">SAMN05421541_11984</name>
</gene>
<organism evidence="3 4">
    <name type="scientific">Actinoplanes philippinensis</name>
    <dbReference type="NCBI Taxonomy" id="35752"/>
    <lineage>
        <taxon>Bacteria</taxon>
        <taxon>Bacillati</taxon>
        <taxon>Actinomycetota</taxon>
        <taxon>Actinomycetes</taxon>
        <taxon>Micromonosporales</taxon>
        <taxon>Micromonosporaceae</taxon>
        <taxon>Actinoplanes</taxon>
    </lineage>
</organism>
<feature type="transmembrane region" description="Helical" evidence="1">
    <location>
        <begin position="71"/>
        <end position="93"/>
    </location>
</feature>
<protein>
    <submittedName>
        <fullName evidence="3">Uncharacterized protein</fullName>
    </submittedName>
</protein>
<feature type="transmembrane region" description="Helical" evidence="1">
    <location>
        <begin position="105"/>
        <end position="124"/>
    </location>
</feature>
<evidence type="ECO:0000256" key="2">
    <source>
        <dbReference type="SAM" id="SignalP"/>
    </source>
</evidence>
<reference evidence="3 4" key="1">
    <citation type="submission" date="2016-10" db="EMBL/GenBank/DDBJ databases">
        <authorList>
            <person name="de Groot N.N."/>
        </authorList>
    </citation>
    <scope>NUCLEOTIDE SEQUENCE [LARGE SCALE GENOMIC DNA]</scope>
    <source>
        <strain evidence="3 4">DSM 43019</strain>
    </source>
</reference>
<dbReference type="RefSeq" id="WP_093621061.1">
    <property type="nucleotide sequence ID" value="NZ_BOMT01000074.1"/>
</dbReference>
<evidence type="ECO:0000313" key="4">
    <source>
        <dbReference type="Proteomes" id="UP000199645"/>
    </source>
</evidence>